<evidence type="ECO:0000313" key="3">
    <source>
        <dbReference type="Proteomes" id="UP000694287"/>
    </source>
</evidence>
<dbReference type="EMBL" id="JADQDK010000001">
    <property type="protein sequence ID" value="MBW0138119.1"/>
    <property type="molecule type" value="Genomic_DNA"/>
</dbReference>
<protein>
    <submittedName>
        <fullName evidence="2">HAD family hydrolase</fullName>
    </submittedName>
</protein>
<organism evidence="2 3">
    <name type="scientific">Pseudonocardia abyssalis</name>
    <dbReference type="NCBI Taxonomy" id="2792008"/>
    <lineage>
        <taxon>Bacteria</taxon>
        <taxon>Bacillati</taxon>
        <taxon>Actinomycetota</taxon>
        <taxon>Actinomycetes</taxon>
        <taxon>Pseudonocardiales</taxon>
        <taxon>Pseudonocardiaceae</taxon>
        <taxon>Pseudonocardia</taxon>
    </lineage>
</organism>
<dbReference type="RefSeq" id="WP_226363612.1">
    <property type="nucleotide sequence ID" value="NZ_JADQDJ010000063.1"/>
</dbReference>
<dbReference type="Proteomes" id="UP000694287">
    <property type="component" value="Unassembled WGS sequence"/>
</dbReference>
<keyword evidence="3" id="KW-1185">Reference proteome</keyword>
<dbReference type="InterPro" id="IPR006439">
    <property type="entry name" value="HAD-SF_hydro_IA"/>
</dbReference>
<sequence>MTIEAVIFDWGGTLTPWTSLDPHDAWRAYVSTRHADDDARAAELAVALATAEAARWATVRDSHRAFTTAELIADAEAGHDPSALEAYRGFWVQATRTDPEAAPMLTELRERGLLLGVLSSTAWPAQWHEDWLSRDGVFDLFDACVWSSDLAYTKPHPTAFRAAMDALGMAHPERCVYVGDRPYDDISGAKSVGMKAVLVPHSDIPAVQQVPVDVHPDGVIASLADLPELLADW</sequence>
<dbReference type="SFLD" id="SFLDG01129">
    <property type="entry name" value="C1.5:_HAD__Beta-PGM__Phosphata"/>
    <property type="match status" value="1"/>
</dbReference>
<dbReference type="PANTHER" id="PTHR43316">
    <property type="entry name" value="HYDROLASE, HALOACID DELAHOGENASE-RELATED"/>
    <property type="match status" value="1"/>
</dbReference>
<dbReference type="NCBIfam" id="TIGR01549">
    <property type="entry name" value="HAD-SF-IA-v1"/>
    <property type="match status" value="1"/>
</dbReference>
<evidence type="ECO:0000256" key="1">
    <source>
        <dbReference type="ARBA" id="ARBA00022801"/>
    </source>
</evidence>
<gene>
    <name evidence="2" type="ORF">I4I81_28215</name>
</gene>
<evidence type="ECO:0000313" key="2">
    <source>
        <dbReference type="EMBL" id="MBW0138119.1"/>
    </source>
</evidence>
<keyword evidence="1 2" id="KW-0378">Hydrolase</keyword>
<dbReference type="PANTHER" id="PTHR43316:SF3">
    <property type="entry name" value="HALOACID DEHALOGENASE, TYPE II (AFU_ORTHOLOGUE AFUA_2G07750)-RELATED"/>
    <property type="match status" value="1"/>
</dbReference>
<dbReference type="SFLD" id="SFLDS00003">
    <property type="entry name" value="Haloacid_Dehalogenase"/>
    <property type="match status" value="1"/>
</dbReference>
<proteinExistence type="predicted"/>
<comment type="caution">
    <text evidence="2">The sequence shown here is derived from an EMBL/GenBank/DDBJ whole genome shotgun (WGS) entry which is preliminary data.</text>
</comment>
<reference evidence="2 3" key="1">
    <citation type="submission" date="2020-11" db="EMBL/GenBank/DDBJ databases">
        <title>Pseudonocardia abyssalis sp. nov. and Pseudonocardia oceani sp. nov., description and phylogenomic analysis of two novel actinomycetes isolated from the deep Southern Ocean.</title>
        <authorList>
            <person name="Parra J."/>
        </authorList>
    </citation>
    <scope>NUCLEOTIDE SEQUENCE [LARGE SCALE GENOMIC DNA]</scope>
    <source>
        <strain evidence="2 3">KRD-168</strain>
    </source>
</reference>
<dbReference type="Pfam" id="PF00702">
    <property type="entry name" value="Hydrolase"/>
    <property type="match status" value="1"/>
</dbReference>
<dbReference type="GO" id="GO:0016787">
    <property type="term" value="F:hydrolase activity"/>
    <property type="evidence" value="ECO:0007669"/>
    <property type="project" value="UniProtKB-KW"/>
</dbReference>
<dbReference type="InterPro" id="IPR051540">
    <property type="entry name" value="S-2-haloacid_dehalogenase"/>
</dbReference>
<name>A0ABS6V298_9PSEU</name>
<dbReference type="NCBIfam" id="TIGR01509">
    <property type="entry name" value="HAD-SF-IA-v3"/>
    <property type="match status" value="1"/>
</dbReference>
<accession>A0ABS6V298</accession>